<feature type="domain" description="DUF6891" evidence="1">
    <location>
        <begin position="121"/>
        <end position="304"/>
    </location>
</feature>
<evidence type="ECO:0000259" key="1">
    <source>
        <dbReference type="Pfam" id="PF21831"/>
    </source>
</evidence>
<sequence>MLEITVRTESGRRYVRPTAEEFAGLFRRIGGRGDNFLVVQRIPDLPEVFAQVWHETGGGYRLEHRDGGPDRHFWATLDGPEPVIAAMTGWARREEGWDVGPDWTPLDLGPAPDVPPLRLSDEDREELEEHLREMLVGGYATRAELAESAQDHLASGNGPRPVSPEQARALVDRMWLERVGEQAGWEGETDPERLTRAFEALEEAGITARENFTCCSTCGHAEIGGEASPGSRGFVFFHSQDTDSAAAGYGLSLQYGGFDDSPETTAAIGREVAAALVAAGLPVEWNGDPGHAVRVAPLDWRKRLVG</sequence>
<keyword evidence="3" id="KW-1185">Reference proteome</keyword>
<protein>
    <recommendedName>
        <fullName evidence="1">DUF6891 domain-containing protein</fullName>
    </recommendedName>
</protein>
<evidence type="ECO:0000313" key="2">
    <source>
        <dbReference type="EMBL" id="GAA2403536.1"/>
    </source>
</evidence>
<gene>
    <name evidence="2" type="ORF">GCM10010420_33480</name>
</gene>
<dbReference type="Pfam" id="PF21831">
    <property type="entry name" value="DUF6891"/>
    <property type="match status" value="1"/>
</dbReference>
<dbReference type="RefSeq" id="WP_344631840.1">
    <property type="nucleotide sequence ID" value="NZ_BAAATJ010000015.1"/>
</dbReference>
<comment type="caution">
    <text evidence="2">The sequence shown here is derived from an EMBL/GenBank/DDBJ whole genome shotgun (WGS) entry which is preliminary data.</text>
</comment>
<dbReference type="InterPro" id="IPR054186">
    <property type="entry name" value="DUF6891"/>
</dbReference>
<proteinExistence type="predicted"/>
<name>A0ABN3IHD3_9ACTN</name>
<reference evidence="2 3" key="1">
    <citation type="journal article" date="2019" name="Int. J. Syst. Evol. Microbiol.">
        <title>The Global Catalogue of Microorganisms (GCM) 10K type strain sequencing project: providing services to taxonomists for standard genome sequencing and annotation.</title>
        <authorList>
            <consortium name="The Broad Institute Genomics Platform"/>
            <consortium name="The Broad Institute Genome Sequencing Center for Infectious Disease"/>
            <person name="Wu L."/>
            <person name="Ma J."/>
        </authorList>
    </citation>
    <scope>NUCLEOTIDE SEQUENCE [LARGE SCALE GENOMIC DNA]</scope>
    <source>
        <strain evidence="2 3">JCM 6921</strain>
    </source>
</reference>
<accession>A0ABN3IHD3</accession>
<organism evidence="2 3">
    <name type="scientific">Streptomyces glaucosporus</name>
    <dbReference type="NCBI Taxonomy" id="284044"/>
    <lineage>
        <taxon>Bacteria</taxon>
        <taxon>Bacillati</taxon>
        <taxon>Actinomycetota</taxon>
        <taxon>Actinomycetes</taxon>
        <taxon>Kitasatosporales</taxon>
        <taxon>Streptomycetaceae</taxon>
        <taxon>Streptomyces</taxon>
    </lineage>
</organism>
<dbReference type="Proteomes" id="UP001500058">
    <property type="component" value="Unassembled WGS sequence"/>
</dbReference>
<evidence type="ECO:0000313" key="3">
    <source>
        <dbReference type="Proteomes" id="UP001500058"/>
    </source>
</evidence>
<dbReference type="EMBL" id="BAAATJ010000015">
    <property type="protein sequence ID" value="GAA2403536.1"/>
    <property type="molecule type" value="Genomic_DNA"/>
</dbReference>